<dbReference type="Pfam" id="PF04025">
    <property type="entry name" value="RemA-like"/>
    <property type="match status" value="1"/>
</dbReference>
<dbReference type="OrthoDB" id="9811390at2"/>
<accession>A0A1I0GPJ0</accession>
<keyword evidence="2" id="KW-1185">Reference proteome</keyword>
<dbReference type="InterPro" id="IPR007169">
    <property type="entry name" value="RemA-like"/>
</dbReference>
<dbReference type="Proteomes" id="UP000199568">
    <property type="component" value="Unassembled WGS sequence"/>
</dbReference>
<dbReference type="NCBIfam" id="NF046065">
    <property type="entry name" value="MtxRegRemB"/>
    <property type="match status" value="1"/>
</dbReference>
<name>A0A1I0GPJ0_9FIRM</name>
<dbReference type="STRING" id="426128.SAMN05660297_03279"/>
<gene>
    <name evidence="1" type="ORF">SAMN05660297_03279</name>
</gene>
<dbReference type="RefSeq" id="WP_090446489.1">
    <property type="nucleotide sequence ID" value="NZ_FOHU01000023.1"/>
</dbReference>
<proteinExistence type="predicted"/>
<protein>
    <recommendedName>
        <fullName evidence="3">DUF370 domain-containing protein</fullName>
    </recommendedName>
</protein>
<organism evidence="1 2">
    <name type="scientific">Natronincola peptidivorans</name>
    <dbReference type="NCBI Taxonomy" id="426128"/>
    <lineage>
        <taxon>Bacteria</taxon>
        <taxon>Bacillati</taxon>
        <taxon>Bacillota</taxon>
        <taxon>Clostridia</taxon>
        <taxon>Peptostreptococcales</taxon>
        <taxon>Natronincolaceae</taxon>
        <taxon>Natronincola</taxon>
    </lineage>
</organism>
<evidence type="ECO:0000313" key="2">
    <source>
        <dbReference type="Proteomes" id="UP000199568"/>
    </source>
</evidence>
<evidence type="ECO:0008006" key="3">
    <source>
        <dbReference type="Google" id="ProtNLM"/>
    </source>
</evidence>
<evidence type="ECO:0000313" key="1">
    <source>
        <dbReference type="EMBL" id="SET72307.1"/>
    </source>
</evidence>
<sequence>MFLHLGGEFVVNVKDIIAILDMESTLKSKYSKEFLKVCEEEGFIETISQEEPRSFIIVERVENKSKSNKGNHKITIYQSPISTLTLQKRAGFIKALPNDLVDS</sequence>
<dbReference type="EMBL" id="FOHU01000023">
    <property type="protein sequence ID" value="SET72307.1"/>
    <property type="molecule type" value="Genomic_DNA"/>
</dbReference>
<reference evidence="1 2" key="1">
    <citation type="submission" date="2016-10" db="EMBL/GenBank/DDBJ databases">
        <authorList>
            <person name="de Groot N.N."/>
        </authorList>
    </citation>
    <scope>NUCLEOTIDE SEQUENCE [LARGE SCALE GENOMIC DNA]</scope>
    <source>
        <strain evidence="1 2">DSM 18979</strain>
    </source>
</reference>
<dbReference type="AlphaFoldDB" id="A0A1I0GPJ0"/>